<dbReference type="SUPFAM" id="SSF48498">
    <property type="entry name" value="Tetracyclin repressor-like, C-terminal domain"/>
    <property type="match status" value="1"/>
</dbReference>
<feature type="DNA-binding region" description="H-T-H motif" evidence="5">
    <location>
        <begin position="35"/>
        <end position="54"/>
    </location>
</feature>
<accession>A0AAI8TV21</accession>
<keyword evidence="1" id="KW-0678">Repressor</keyword>
<dbReference type="PANTHER" id="PTHR30055">
    <property type="entry name" value="HTH-TYPE TRANSCRIPTIONAL REGULATOR RUTR"/>
    <property type="match status" value="1"/>
</dbReference>
<sequence length="198" mass="22168">MADPANATSHNERRRSAILRAAAELLGERGFADARVADIAHRAGVSAALVIYYFGTREKLLISALSFAQDMFYQHAQRQLDTVPALRDRLSLLVTWICMPAGRAGALRLEMWAQALRCDAYRADMNLGWRNLIAYAVEGALTERCTATNEFAVQFAALLDGLWIQLATKDPELDAVKAREIAMRFAERELLPERVHHL</sequence>
<evidence type="ECO:0000259" key="6">
    <source>
        <dbReference type="PROSITE" id="PS50977"/>
    </source>
</evidence>
<reference evidence="8" key="3">
    <citation type="submission" date="2023-03" db="EMBL/GenBank/DDBJ databases">
        <title>Draft genome sequence of a Mycolicibacterium mageritense strain H4_3_1 isolated from a hybrid biological-inorganic system reactor.</title>
        <authorList>
            <person name="Feng X."/>
            <person name="Kazama D."/>
            <person name="Sato K."/>
            <person name="Kobayashi H."/>
        </authorList>
    </citation>
    <scope>NUCLEOTIDE SEQUENCE</scope>
    <source>
        <strain evidence="8">H4_3_1</strain>
    </source>
</reference>
<dbReference type="EMBL" id="AP027452">
    <property type="protein sequence ID" value="BDY29374.1"/>
    <property type="molecule type" value="Genomic_DNA"/>
</dbReference>
<evidence type="ECO:0000256" key="3">
    <source>
        <dbReference type="ARBA" id="ARBA00023125"/>
    </source>
</evidence>
<dbReference type="PANTHER" id="PTHR30055:SF234">
    <property type="entry name" value="HTH-TYPE TRANSCRIPTIONAL REGULATOR BETI"/>
    <property type="match status" value="1"/>
</dbReference>
<dbReference type="Pfam" id="PF13977">
    <property type="entry name" value="TetR_C_6"/>
    <property type="match status" value="1"/>
</dbReference>
<dbReference type="SUPFAM" id="SSF46689">
    <property type="entry name" value="Homeodomain-like"/>
    <property type="match status" value="1"/>
</dbReference>
<reference evidence="7 9" key="1">
    <citation type="journal article" date="2019" name="Emerg. Microbes Infect.">
        <title>Comprehensive subspecies identification of 175 nontuberculous mycobacteria species based on 7547 genomic profiles.</title>
        <authorList>
            <person name="Matsumoto Y."/>
            <person name="Kinjo T."/>
            <person name="Motooka D."/>
            <person name="Nabeya D."/>
            <person name="Jung N."/>
            <person name="Uechi K."/>
            <person name="Horii T."/>
            <person name="Iida T."/>
            <person name="Fujita J."/>
            <person name="Nakamura S."/>
        </authorList>
    </citation>
    <scope>NUCLEOTIDE SEQUENCE [LARGE SCALE GENOMIC DNA]</scope>
    <source>
        <strain evidence="7 9">JCM 12375</strain>
    </source>
</reference>
<dbReference type="GO" id="GO:0003700">
    <property type="term" value="F:DNA-binding transcription factor activity"/>
    <property type="evidence" value="ECO:0007669"/>
    <property type="project" value="TreeGrafter"/>
</dbReference>
<dbReference type="GO" id="GO:0000976">
    <property type="term" value="F:transcription cis-regulatory region binding"/>
    <property type="evidence" value="ECO:0007669"/>
    <property type="project" value="TreeGrafter"/>
</dbReference>
<name>A0AAI8TV21_MYCME</name>
<dbReference type="Pfam" id="PF00440">
    <property type="entry name" value="TetR_N"/>
    <property type="match status" value="1"/>
</dbReference>
<dbReference type="AlphaFoldDB" id="A0AAI8TV21"/>
<dbReference type="EMBL" id="AP022567">
    <property type="protein sequence ID" value="BBX34396.1"/>
    <property type="molecule type" value="Genomic_DNA"/>
</dbReference>
<evidence type="ECO:0000256" key="4">
    <source>
        <dbReference type="ARBA" id="ARBA00023163"/>
    </source>
</evidence>
<evidence type="ECO:0000256" key="1">
    <source>
        <dbReference type="ARBA" id="ARBA00022491"/>
    </source>
</evidence>
<evidence type="ECO:0000256" key="2">
    <source>
        <dbReference type="ARBA" id="ARBA00023015"/>
    </source>
</evidence>
<dbReference type="Proteomes" id="UP001241092">
    <property type="component" value="Chromosome"/>
</dbReference>
<evidence type="ECO:0000313" key="7">
    <source>
        <dbReference type="EMBL" id="BBX34396.1"/>
    </source>
</evidence>
<keyword evidence="4" id="KW-0804">Transcription</keyword>
<reference evidence="7" key="2">
    <citation type="submission" date="2020-02" db="EMBL/GenBank/DDBJ databases">
        <authorList>
            <person name="Matsumoto Y."/>
            <person name="Motooka D."/>
            <person name="Nakamura S."/>
        </authorList>
    </citation>
    <scope>NUCLEOTIDE SEQUENCE</scope>
    <source>
        <strain evidence="7">JCM 12375</strain>
    </source>
</reference>
<dbReference type="InterPro" id="IPR039538">
    <property type="entry name" value="BetI_C"/>
</dbReference>
<dbReference type="InterPro" id="IPR050109">
    <property type="entry name" value="HTH-type_TetR-like_transc_reg"/>
</dbReference>
<evidence type="ECO:0000313" key="9">
    <source>
        <dbReference type="Proteomes" id="UP000465622"/>
    </source>
</evidence>
<feature type="domain" description="HTH tetR-type" evidence="6">
    <location>
        <begin position="12"/>
        <end position="72"/>
    </location>
</feature>
<dbReference type="PROSITE" id="PS50977">
    <property type="entry name" value="HTH_TETR_2"/>
    <property type="match status" value="1"/>
</dbReference>
<protein>
    <submittedName>
        <fullName evidence="8">HTH-type transcriptional regulator BetI</fullName>
    </submittedName>
    <submittedName>
        <fullName evidence="7">TetR family transcriptional regulator</fullName>
    </submittedName>
</protein>
<gene>
    <name evidence="8" type="primary">betI_7</name>
    <name evidence="8" type="ORF">hbim_03312</name>
    <name evidence="7" type="ORF">MMAGJ_36780</name>
</gene>
<evidence type="ECO:0000313" key="10">
    <source>
        <dbReference type="Proteomes" id="UP001241092"/>
    </source>
</evidence>
<dbReference type="PRINTS" id="PR00455">
    <property type="entry name" value="HTHTETR"/>
</dbReference>
<dbReference type="Gene3D" id="1.10.357.10">
    <property type="entry name" value="Tetracycline Repressor, domain 2"/>
    <property type="match status" value="1"/>
</dbReference>
<keyword evidence="2" id="KW-0805">Transcription regulation</keyword>
<dbReference type="InterPro" id="IPR001647">
    <property type="entry name" value="HTH_TetR"/>
</dbReference>
<proteinExistence type="predicted"/>
<evidence type="ECO:0000256" key="5">
    <source>
        <dbReference type="PROSITE-ProRule" id="PRU00335"/>
    </source>
</evidence>
<keyword evidence="9" id="KW-1185">Reference proteome</keyword>
<dbReference type="RefSeq" id="WP_036429761.1">
    <property type="nucleotide sequence ID" value="NZ_AP022567.1"/>
</dbReference>
<organism evidence="8 10">
    <name type="scientific">Mycolicibacterium mageritense</name>
    <name type="common">Mycobacterium mageritense</name>
    <dbReference type="NCBI Taxonomy" id="53462"/>
    <lineage>
        <taxon>Bacteria</taxon>
        <taxon>Bacillati</taxon>
        <taxon>Actinomycetota</taxon>
        <taxon>Actinomycetes</taxon>
        <taxon>Mycobacteriales</taxon>
        <taxon>Mycobacteriaceae</taxon>
        <taxon>Mycolicibacterium</taxon>
    </lineage>
</organism>
<evidence type="ECO:0000313" key="8">
    <source>
        <dbReference type="EMBL" id="BDY29374.1"/>
    </source>
</evidence>
<dbReference type="Proteomes" id="UP000465622">
    <property type="component" value="Chromosome"/>
</dbReference>
<dbReference type="InterPro" id="IPR036271">
    <property type="entry name" value="Tet_transcr_reg_TetR-rel_C_sf"/>
</dbReference>
<dbReference type="InterPro" id="IPR009057">
    <property type="entry name" value="Homeodomain-like_sf"/>
</dbReference>
<keyword evidence="3 5" id="KW-0238">DNA-binding</keyword>